<keyword evidence="5" id="KW-1185">Reference proteome</keyword>
<reference evidence="5" key="1">
    <citation type="journal article" date="2019" name="Int. J. Syst. Evol. Microbiol.">
        <title>The Global Catalogue of Microorganisms (GCM) 10K type strain sequencing project: providing services to taxonomists for standard genome sequencing and annotation.</title>
        <authorList>
            <consortium name="The Broad Institute Genomics Platform"/>
            <consortium name="The Broad Institute Genome Sequencing Center for Infectious Disease"/>
            <person name="Wu L."/>
            <person name="Ma J."/>
        </authorList>
    </citation>
    <scope>NUCLEOTIDE SEQUENCE [LARGE SCALE GENOMIC DNA]</scope>
    <source>
        <strain evidence="5">CCUG 52478</strain>
    </source>
</reference>
<feature type="domain" description="Thiamine pyrophosphate enzyme N-terminal TPP-binding" evidence="3">
    <location>
        <begin position="21"/>
        <end position="120"/>
    </location>
</feature>
<dbReference type="RefSeq" id="WP_367918158.1">
    <property type="nucleotide sequence ID" value="NZ_BAABAC010000007.1"/>
</dbReference>
<evidence type="ECO:0000313" key="5">
    <source>
        <dbReference type="Proteomes" id="UP001597229"/>
    </source>
</evidence>
<dbReference type="EMBL" id="JBHTLX010000033">
    <property type="protein sequence ID" value="MFD1251107.1"/>
    <property type="molecule type" value="Genomic_DNA"/>
</dbReference>
<evidence type="ECO:0000256" key="2">
    <source>
        <dbReference type="ARBA" id="ARBA00023239"/>
    </source>
</evidence>
<dbReference type="Pfam" id="PF02776">
    <property type="entry name" value="TPP_enzyme_N"/>
    <property type="match status" value="1"/>
</dbReference>
<evidence type="ECO:0000313" key="4">
    <source>
        <dbReference type="EMBL" id="MFD1251107.1"/>
    </source>
</evidence>
<gene>
    <name evidence="4" type="ORF">ACFQ3F_25170</name>
</gene>
<accession>A0ABW3W889</accession>
<dbReference type="InterPro" id="IPR012001">
    <property type="entry name" value="Thiamin_PyroP_enz_TPP-bd_dom"/>
</dbReference>
<dbReference type="Gene3D" id="3.40.50.970">
    <property type="match status" value="1"/>
</dbReference>
<dbReference type="SUPFAM" id="SSF52518">
    <property type="entry name" value="Thiamin diphosphate-binding fold (THDP-binding)"/>
    <property type="match status" value="1"/>
</dbReference>
<dbReference type="InterPro" id="IPR029061">
    <property type="entry name" value="THDP-binding"/>
</dbReference>
<proteinExistence type="predicted"/>
<protein>
    <submittedName>
        <fullName evidence="4">Thiamine pyrophosphate-binding protein</fullName>
    </submittedName>
</protein>
<dbReference type="PANTHER" id="PTHR42818">
    <property type="entry name" value="SULFOPYRUVATE DECARBOXYLASE SUBUNIT ALPHA"/>
    <property type="match status" value="1"/>
</dbReference>
<dbReference type="PANTHER" id="PTHR42818:SF1">
    <property type="entry name" value="SULFOPYRUVATE DECARBOXYLASE"/>
    <property type="match status" value="1"/>
</dbReference>
<dbReference type="Proteomes" id="UP001597229">
    <property type="component" value="Unassembled WGS sequence"/>
</dbReference>
<comment type="caution">
    <text evidence="4">The sequence shown here is derived from an EMBL/GenBank/DDBJ whole genome shotgun (WGS) entry which is preliminary data.</text>
</comment>
<dbReference type="InterPro" id="IPR051818">
    <property type="entry name" value="TPP_dependent_decarboxylase"/>
</dbReference>
<dbReference type="CDD" id="cd07035">
    <property type="entry name" value="TPP_PYR_POX_like"/>
    <property type="match status" value="1"/>
</dbReference>
<evidence type="ECO:0000256" key="1">
    <source>
        <dbReference type="ARBA" id="ARBA00022793"/>
    </source>
</evidence>
<keyword evidence="1" id="KW-0210">Decarboxylase</keyword>
<sequence>MTVRTAPPGRAGFVHDPEAIDAVHRALRQAGVDFAAYLPETILYPVMRALEDDPEVLSVSVAREDEGVAIAAGAFLGGRWPVLLTEASGLGLSGLILARAIVQRTPMLILAGHNEALGERHDYTAAARRVSEPLLRGLNIPYVVVRDKREIGTVVREAQLTVRGDRRPVAVLFPRHSLHVEEEHA</sequence>
<evidence type="ECO:0000259" key="3">
    <source>
        <dbReference type="Pfam" id="PF02776"/>
    </source>
</evidence>
<name>A0ABW3W889_9ACTN</name>
<keyword evidence="2" id="KW-0456">Lyase</keyword>
<organism evidence="4 5">
    <name type="scientific">Nocardioides ginsengisoli</name>
    <dbReference type="NCBI Taxonomy" id="363868"/>
    <lineage>
        <taxon>Bacteria</taxon>
        <taxon>Bacillati</taxon>
        <taxon>Actinomycetota</taxon>
        <taxon>Actinomycetes</taxon>
        <taxon>Propionibacteriales</taxon>
        <taxon>Nocardioidaceae</taxon>
        <taxon>Nocardioides</taxon>
    </lineage>
</organism>